<feature type="region of interest" description="Disordered" evidence="2">
    <location>
        <begin position="161"/>
        <end position="197"/>
    </location>
</feature>
<dbReference type="PANTHER" id="PTHR45935">
    <property type="entry name" value="PROTEIN ZBED8-RELATED"/>
    <property type="match status" value="1"/>
</dbReference>
<dbReference type="Proteomes" id="UP000314987">
    <property type="component" value="Unassembled WGS sequence"/>
</dbReference>
<dbReference type="Ensembl" id="ENSVURT00010001338.1">
    <property type="protein sequence ID" value="ENSVURP00010001162.1"/>
    <property type="gene ID" value="ENSVURG00010001012.1"/>
</dbReference>
<reference evidence="4" key="3">
    <citation type="submission" date="2025-09" db="UniProtKB">
        <authorList>
            <consortium name="Ensembl"/>
        </authorList>
    </citation>
    <scope>IDENTIFICATION</scope>
</reference>
<feature type="compositionally biased region" description="Low complexity" evidence="2">
    <location>
        <begin position="164"/>
        <end position="176"/>
    </location>
</feature>
<dbReference type="GeneTree" id="ENSGT00940000161592"/>
<reference evidence="4" key="2">
    <citation type="submission" date="2025-08" db="UniProtKB">
        <authorList>
            <consortium name="Ensembl"/>
        </authorList>
    </citation>
    <scope>IDENTIFICATION</scope>
</reference>
<dbReference type="SMART" id="SM00431">
    <property type="entry name" value="SCAN"/>
    <property type="match status" value="1"/>
</dbReference>
<proteinExistence type="predicted"/>
<feature type="region of interest" description="Disordered" evidence="2">
    <location>
        <begin position="1"/>
        <end position="72"/>
    </location>
</feature>
<evidence type="ECO:0000256" key="1">
    <source>
        <dbReference type="ARBA" id="ARBA00023242"/>
    </source>
</evidence>
<dbReference type="PROSITE" id="PS50804">
    <property type="entry name" value="SCAN_BOX"/>
    <property type="match status" value="1"/>
</dbReference>
<dbReference type="Gene3D" id="1.10.4020.10">
    <property type="entry name" value="DNA breaking-rejoining enzymes"/>
    <property type="match status" value="1"/>
</dbReference>
<dbReference type="OMA" id="HRSCAPP"/>
<dbReference type="CDD" id="cd07936">
    <property type="entry name" value="SCAN"/>
    <property type="match status" value="1"/>
</dbReference>
<protein>
    <recommendedName>
        <fullName evidence="3">SCAN box domain-containing protein</fullName>
    </recommendedName>
</protein>
<evidence type="ECO:0000313" key="5">
    <source>
        <dbReference type="Proteomes" id="UP000314987"/>
    </source>
</evidence>
<evidence type="ECO:0000259" key="3">
    <source>
        <dbReference type="PROSITE" id="PS50804"/>
    </source>
</evidence>
<accession>A0A4X2JVV7</accession>
<feature type="domain" description="SCAN box" evidence="3">
    <location>
        <begin position="90"/>
        <end position="155"/>
    </location>
</feature>
<dbReference type="SUPFAM" id="SSF47353">
    <property type="entry name" value="Retrovirus capsid dimerization domain-like"/>
    <property type="match status" value="1"/>
</dbReference>
<dbReference type="PANTHER" id="PTHR45935:SF29">
    <property type="entry name" value="SCAN BOX DOMAIN-CONTAINING PROTEIN"/>
    <property type="match status" value="1"/>
</dbReference>
<dbReference type="AlphaFoldDB" id="A0A4X2JVV7"/>
<dbReference type="InterPro" id="IPR003309">
    <property type="entry name" value="SCAN_dom"/>
</dbReference>
<organism evidence="4 5">
    <name type="scientific">Vombatus ursinus</name>
    <name type="common">Common wombat</name>
    <dbReference type="NCBI Taxonomy" id="29139"/>
    <lineage>
        <taxon>Eukaryota</taxon>
        <taxon>Metazoa</taxon>
        <taxon>Chordata</taxon>
        <taxon>Craniata</taxon>
        <taxon>Vertebrata</taxon>
        <taxon>Euteleostomi</taxon>
        <taxon>Mammalia</taxon>
        <taxon>Metatheria</taxon>
        <taxon>Diprotodontia</taxon>
        <taxon>Vombatidae</taxon>
        <taxon>Vombatus</taxon>
    </lineage>
</organism>
<evidence type="ECO:0000256" key="2">
    <source>
        <dbReference type="SAM" id="MobiDB-lite"/>
    </source>
</evidence>
<dbReference type="InterPro" id="IPR038269">
    <property type="entry name" value="SCAN_sf"/>
</dbReference>
<dbReference type="InterPro" id="IPR050916">
    <property type="entry name" value="SCAN-C2H2_zinc_finger"/>
</dbReference>
<dbReference type="Pfam" id="PF02023">
    <property type="entry name" value="SCAN"/>
    <property type="match status" value="1"/>
</dbReference>
<reference evidence="5" key="1">
    <citation type="submission" date="2018-12" db="EMBL/GenBank/DDBJ databases">
        <authorList>
            <person name="Yazar S."/>
        </authorList>
    </citation>
    <scope>NUCLEOTIDE SEQUENCE [LARGE SCALE GENOMIC DNA]</scope>
</reference>
<keyword evidence="5" id="KW-1185">Reference proteome</keyword>
<dbReference type="STRING" id="29139.ENSVURP00010001162"/>
<keyword evidence="1" id="KW-0539">Nucleus</keyword>
<name>A0A4X2JVV7_VOMUR</name>
<evidence type="ECO:0000313" key="4">
    <source>
        <dbReference type="Ensembl" id="ENSVURP00010001162.1"/>
    </source>
</evidence>
<feature type="compositionally biased region" description="Polar residues" evidence="2">
    <location>
        <begin position="27"/>
        <end position="45"/>
    </location>
</feature>
<sequence>MCAAHLVSEGDTDMNTTVEGKDAGETASLNEANTAPPSPQITPSGEQDKVPSAEDPGEQETSQGRDTSDPAVSHQNLRWFQRPGVAPPQEEELSQIRELCMQWMDPETHAKEDVLDMLVLDQYVIVLPREIMTWVKSQPSENSEEVEILLEDLSQMFEDNVLPSQDSAVSQDQSSAEEGAASRPLPDESQVSGSRSSFVTCHAEPAFFR</sequence>